<name>A0A1B2AB62_9SPHN</name>
<dbReference type="InterPro" id="IPR001303">
    <property type="entry name" value="Aldolase_II/adducin_N"/>
</dbReference>
<evidence type="ECO:0000256" key="8">
    <source>
        <dbReference type="ARBA" id="ARBA00044772"/>
    </source>
</evidence>
<evidence type="ECO:0000256" key="7">
    <source>
        <dbReference type="ARBA" id="ARBA00044745"/>
    </source>
</evidence>
<evidence type="ECO:0000256" key="10">
    <source>
        <dbReference type="ARBA" id="ARBA00047520"/>
    </source>
</evidence>
<evidence type="ECO:0000313" key="13">
    <source>
        <dbReference type="EMBL" id="ANY19318.1"/>
    </source>
</evidence>
<dbReference type="PANTHER" id="PTHR22789">
    <property type="entry name" value="FUCULOSE PHOSPHATE ALDOLASE"/>
    <property type="match status" value="1"/>
</dbReference>
<dbReference type="EMBL" id="CP016591">
    <property type="protein sequence ID" value="ANY19318.1"/>
    <property type="molecule type" value="Genomic_DNA"/>
</dbReference>
<evidence type="ECO:0000256" key="2">
    <source>
        <dbReference type="ARBA" id="ARBA00010037"/>
    </source>
</evidence>
<dbReference type="RefSeq" id="WP_074428269.1">
    <property type="nucleotide sequence ID" value="NZ_CP016591.1"/>
</dbReference>
<dbReference type="NCBIfam" id="NF043034">
    <property type="entry name" value="OxoTetrPhDc"/>
    <property type="match status" value="1"/>
</dbReference>
<evidence type="ECO:0000259" key="12">
    <source>
        <dbReference type="SMART" id="SM01007"/>
    </source>
</evidence>
<comment type="cofactor">
    <cofactor evidence="1">
        <name>Zn(2+)</name>
        <dbReference type="ChEBI" id="CHEBI:29105"/>
    </cofactor>
</comment>
<organism evidence="13 14">
    <name type="scientific">Tsuneonella dongtanensis</name>
    <dbReference type="NCBI Taxonomy" id="692370"/>
    <lineage>
        <taxon>Bacteria</taxon>
        <taxon>Pseudomonadati</taxon>
        <taxon>Pseudomonadota</taxon>
        <taxon>Alphaproteobacteria</taxon>
        <taxon>Sphingomonadales</taxon>
        <taxon>Erythrobacteraceae</taxon>
        <taxon>Tsuneonella</taxon>
    </lineage>
</organism>
<dbReference type="SMART" id="SM01007">
    <property type="entry name" value="Aldolase_II"/>
    <property type="match status" value="1"/>
</dbReference>
<dbReference type="GO" id="GO:0016832">
    <property type="term" value="F:aldehyde-lyase activity"/>
    <property type="evidence" value="ECO:0007669"/>
    <property type="project" value="InterPro"/>
</dbReference>
<reference evidence="13 14" key="1">
    <citation type="submission" date="2016-07" db="EMBL/GenBank/DDBJ databases">
        <title>Complete genome sequence of Altererythrobacter dongtanensis KCTC 22672, a type strain with esterase isolated from tidal flat.</title>
        <authorList>
            <person name="Cheng H."/>
            <person name="Wu Y.-H."/>
            <person name="Zhou P."/>
            <person name="Huo Y.-Y."/>
            <person name="Wang C.-S."/>
            <person name="Xu X.-W."/>
        </authorList>
    </citation>
    <scope>NUCLEOTIDE SEQUENCE [LARGE SCALE GENOMIC DNA]</scope>
    <source>
        <strain evidence="13 14">KCTC 22672</strain>
    </source>
</reference>
<dbReference type="EC" id="4.1.1.104" evidence="8"/>
<keyword evidence="3" id="KW-0479">Metal-binding</keyword>
<dbReference type="NCBIfam" id="NF006000">
    <property type="entry name" value="PRK08130.1"/>
    <property type="match status" value="1"/>
</dbReference>
<keyword evidence="4" id="KW-0862">Zinc</keyword>
<dbReference type="InterPro" id="IPR050197">
    <property type="entry name" value="Aldolase_class_II_sugar_metab"/>
</dbReference>
<protein>
    <recommendedName>
        <fullName evidence="9">3-oxo-tetronate 4-phosphate decarboxylase</fullName>
        <ecNumber evidence="8">4.1.1.104</ecNumber>
    </recommendedName>
</protein>
<dbReference type="Pfam" id="PF00596">
    <property type="entry name" value="Aldolase_II"/>
    <property type="match status" value="1"/>
</dbReference>
<evidence type="ECO:0000256" key="5">
    <source>
        <dbReference type="ARBA" id="ARBA00023239"/>
    </source>
</evidence>
<feature type="domain" description="Class II aldolase/adducin N-terminal" evidence="12">
    <location>
        <begin position="10"/>
        <end position="188"/>
    </location>
</feature>
<dbReference type="InterPro" id="IPR050013">
    <property type="entry name" value="OtnC"/>
</dbReference>
<sequence>MSPAEIRAREAIADAGRMLADRGLAHGTAGNISIRLDDGLLVTPTNSALGSLDPSRIAKIDFEGVHLGGDPPSKEGFMHIASYARRVQDAAVVHLHCAHSVAVSCLDGLDPQAPIPPITAYYAMKVGGLTLLPYFRPGDPALADAVAAVDPARHAILLANHGPIVSGKSLDAAVGAIEELEETARIFLLLGGRAVRALTPDQLADLAAAFPS</sequence>
<keyword evidence="14" id="KW-1185">Reference proteome</keyword>
<keyword evidence="5 13" id="KW-0456">Lyase</keyword>
<comment type="catalytic activity">
    <reaction evidence="10">
        <text>3-dehydro-4-O-phospho-D-erythronate + H(+) = dihydroxyacetone phosphate + CO2</text>
        <dbReference type="Rhea" id="RHEA:52416"/>
        <dbReference type="ChEBI" id="CHEBI:15378"/>
        <dbReference type="ChEBI" id="CHEBI:16526"/>
        <dbReference type="ChEBI" id="CHEBI:57642"/>
        <dbReference type="ChEBI" id="CHEBI:136593"/>
        <dbReference type="EC" id="4.1.1.104"/>
    </reaction>
</comment>
<comment type="similarity">
    <text evidence="2">Belongs to the aldolase class II family. AraD/FucA subfamily.</text>
</comment>
<gene>
    <name evidence="13" type="primary">fucA</name>
    <name evidence="13" type="ORF">A6F68_00790</name>
</gene>
<evidence type="ECO:0000256" key="3">
    <source>
        <dbReference type="ARBA" id="ARBA00022723"/>
    </source>
</evidence>
<evidence type="ECO:0000313" key="14">
    <source>
        <dbReference type="Proteomes" id="UP000092932"/>
    </source>
</evidence>
<dbReference type="InterPro" id="IPR036409">
    <property type="entry name" value="Aldolase_II/adducin_N_sf"/>
</dbReference>
<keyword evidence="6" id="KW-0119">Carbohydrate metabolism</keyword>
<dbReference type="GO" id="GO:0046872">
    <property type="term" value="F:metal ion binding"/>
    <property type="evidence" value="ECO:0007669"/>
    <property type="project" value="UniProtKB-KW"/>
</dbReference>
<proteinExistence type="inferred from homology"/>
<dbReference type="AlphaFoldDB" id="A0A1B2AB62"/>
<evidence type="ECO:0000256" key="9">
    <source>
        <dbReference type="ARBA" id="ARBA00044803"/>
    </source>
</evidence>
<dbReference type="PANTHER" id="PTHR22789:SF0">
    <property type="entry name" value="3-OXO-TETRONATE 4-PHOSPHATE DECARBOXYLASE-RELATED"/>
    <property type="match status" value="1"/>
</dbReference>
<evidence type="ECO:0000256" key="4">
    <source>
        <dbReference type="ARBA" id="ARBA00022833"/>
    </source>
</evidence>
<comment type="function">
    <text evidence="7">Catalyzes the decarboxylation of 3-oxo-tetronate 4-phosphate to dihydroxyacetone phosphate (DHAP) and CO(2).</text>
</comment>
<evidence type="ECO:0000256" key="6">
    <source>
        <dbReference type="ARBA" id="ARBA00023277"/>
    </source>
</evidence>
<dbReference type="GO" id="GO:0019323">
    <property type="term" value="P:pentose catabolic process"/>
    <property type="evidence" value="ECO:0007669"/>
    <property type="project" value="InterPro"/>
</dbReference>
<evidence type="ECO:0000256" key="1">
    <source>
        <dbReference type="ARBA" id="ARBA00001947"/>
    </source>
</evidence>
<accession>A0A1B2AB62</accession>
<dbReference type="PATRIC" id="fig|692370.5.peg.804"/>
<dbReference type="KEGG" id="ado:A6F68_00790"/>
<dbReference type="SUPFAM" id="SSF53639">
    <property type="entry name" value="AraD/HMP-PK domain-like"/>
    <property type="match status" value="1"/>
</dbReference>
<dbReference type="GO" id="GO:0005829">
    <property type="term" value="C:cytosol"/>
    <property type="evidence" value="ECO:0007669"/>
    <property type="project" value="TreeGrafter"/>
</dbReference>
<dbReference type="STRING" id="692370.A6F68_00790"/>
<dbReference type="Gene3D" id="3.40.225.10">
    <property type="entry name" value="Class II aldolase/adducin N-terminal domain"/>
    <property type="match status" value="1"/>
</dbReference>
<evidence type="ECO:0000256" key="11">
    <source>
        <dbReference type="ARBA" id="ARBA00048603"/>
    </source>
</evidence>
<comment type="catalytic activity">
    <reaction evidence="11">
        <text>3-dehydro-4-O-phospho-L-erythronate + H(+) = dihydroxyacetone phosphate + CO2</text>
        <dbReference type="Rhea" id="RHEA:52404"/>
        <dbReference type="ChEBI" id="CHEBI:15378"/>
        <dbReference type="ChEBI" id="CHEBI:16526"/>
        <dbReference type="ChEBI" id="CHEBI:57642"/>
        <dbReference type="ChEBI" id="CHEBI:136592"/>
        <dbReference type="EC" id="4.1.1.104"/>
    </reaction>
</comment>
<dbReference type="Proteomes" id="UP000092932">
    <property type="component" value="Chromosome"/>
</dbReference>
<dbReference type="OrthoDB" id="5291399at2"/>